<reference evidence="2 3" key="1">
    <citation type="journal article" date="2018" name="Int. J. Syst. Evol. Microbiol.">
        <title>Adhaeribacter swui sp. nov., isolated from wet mud.</title>
        <authorList>
            <person name="Kim D.U."/>
            <person name="Kim K.W."/>
            <person name="Kang M.S."/>
            <person name="Kim J.Y."/>
            <person name="Jang J.H."/>
            <person name="Kim M.K."/>
        </authorList>
    </citation>
    <scope>NUCLEOTIDE SEQUENCE [LARGE SCALE GENOMIC DNA]</scope>
    <source>
        <strain evidence="2 3">KCTC 52873</strain>
    </source>
</reference>
<gene>
    <name evidence="2" type="ORF">HUW51_15505</name>
</gene>
<keyword evidence="3" id="KW-1185">Reference proteome</keyword>
<dbReference type="KEGG" id="aswu:HUW51_15505"/>
<evidence type="ECO:0000313" key="2">
    <source>
        <dbReference type="EMBL" id="QNF34060.1"/>
    </source>
</evidence>
<dbReference type="InterPro" id="IPR029052">
    <property type="entry name" value="Metallo-depent_PP-like"/>
</dbReference>
<dbReference type="GO" id="GO:0016787">
    <property type="term" value="F:hydrolase activity"/>
    <property type="evidence" value="ECO:0007669"/>
    <property type="project" value="InterPro"/>
</dbReference>
<feature type="domain" description="Calcineurin-like phosphoesterase" evidence="1">
    <location>
        <begin position="63"/>
        <end position="235"/>
    </location>
</feature>
<dbReference type="Pfam" id="PF00149">
    <property type="entry name" value="Metallophos"/>
    <property type="match status" value="1"/>
</dbReference>
<dbReference type="AlphaFoldDB" id="A0A7G7GA76"/>
<proteinExistence type="predicted"/>
<sequence>MPPLLPYRKWLFWLSCWFLLVSGGCEKFDFSPYQVHLKEEQRNLNKKNLDRIAALKLQPQDTLRFAVLSDNQRYYDELEDAVKAINNYSRTTHRIDFTINCGDLTDFGLQEEYRWQVARTNKFTMPYLAVIGNHDCVANGVKIYEAMYGPMDFTFEIAGNYFVFLNTNSLEFDYPVPDMDYMRQALVRSSEYQNTFVVSHVPPFDADFDKDLTPEFARLIRTHQVAYSIHGHQHSFRFGQPFNDGQYYLVADTIQNRNFIVVTVIGEKVSFERIKF</sequence>
<evidence type="ECO:0000259" key="1">
    <source>
        <dbReference type="Pfam" id="PF00149"/>
    </source>
</evidence>
<accession>A0A7G7GA76</accession>
<dbReference type="PANTHER" id="PTHR43143">
    <property type="entry name" value="METALLOPHOSPHOESTERASE, CALCINEURIN SUPERFAMILY"/>
    <property type="match status" value="1"/>
</dbReference>
<dbReference type="EMBL" id="CP055156">
    <property type="protein sequence ID" value="QNF34060.1"/>
    <property type="molecule type" value="Genomic_DNA"/>
</dbReference>
<dbReference type="SUPFAM" id="SSF56300">
    <property type="entry name" value="Metallo-dependent phosphatases"/>
    <property type="match status" value="1"/>
</dbReference>
<dbReference type="Gene3D" id="3.60.21.10">
    <property type="match status" value="1"/>
</dbReference>
<dbReference type="Proteomes" id="UP000515237">
    <property type="component" value="Chromosome"/>
</dbReference>
<dbReference type="PANTHER" id="PTHR43143:SF1">
    <property type="entry name" value="SERINE_THREONINE-PROTEIN PHOSPHATASE CPPED1"/>
    <property type="match status" value="1"/>
</dbReference>
<organism evidence="2 3">
    <name type="scientific">Adhaeribacter swui</name>
    <dbReference type="NCBI Taxonomy" id="2086471"/>
    <lineage>
        <taxon>Bacteria</taxon>
        <taxon>Pseudomonadati</taxon>
        <taxon>Bacteroidota</taxon>
        <taxon>Cytophagia</taxon>
        <taxon>Cytophagales</taxon>
        <taxon>Hymenobacteraceae</taxon>
        <taxon>Adhaeribacter</taxon>
    </lineage>
</organism>
<dbReference type="InterPro" id="IPR051918">
    <property type="entry name" value="STPP_CPPED1"/>
</dbReference>
<dbReference type="RefSeq" id="WP_185270542.1">
    <property type="nucleotide sequence ID" value="NZ_CP055156.1"/>
</dbReference>
<name>A0A7G7GA76_9BACT</name>
<dbReference type="InterPro" id="IPR004843">
    <property type="entry name" value="Calcineurin-like_PHP"/>
</dbReference>
<evidence type="ECO:0000313" key="3">
    <source>
        <dbReference type="Proteomes" id="UP000515237"/>
    </source>
</evidence>
<protein>
    <submittedName>
        <fullName evidence="2">Metallophosphoesterase</fullName>
    </submittedName>
</protein>